<dbReference type="SMART" id="SM00873">
    <property type="entry name" value="B3_4"/>
    <property type="match status" value="1"/>
</dbReference>
<dbReference type="Gene3D" id="3.50.40.10">
    <property type="entry name" value="Phenylalanyl-trna Synthetase, Chain B, domain 3"/>
    <property type="match status" value="1"/>
</dbReference>
<organism evidence="2 3">
    <name type="scientific">Polychaeton citri CBS 116435</name>
    <dbReference type="NCBI Taxonomy" id="1314669"/>
    <lineage>
        <taxon>Eukaryota</taxon>
        <taxon>Fungi</taxon>
        <taxon>Dikarya</taxon>
        <taxon>Ascomycota</taxon>
        <taxon>Pezizomycotina</taxon>
        <taxon>Dothideomycetes</taxon>
        <taxon>Dothideomycetidae</taxon>
        <taxon>Capnodiales</taxon>
        <taxon>Capnodiaceae</taxon>
        <taxon>Polychaeton</taxon>
    </lineage>
</organism>
<dbReference type="InterPro" id="IPR005146">
    <property type="entry name" value="B3/B4_tRNA-bd"/>
</dbReference>
<reference evidence="2" key="1">
    <citation type="journal article" date="2020" name="Stud. Mycol.">
        <title>101 Dothideomycetes genomes: a test case for predicting lifestyles and emergence of pathogens.</title>
        <authorList>
            <person name="Haridas S."/>
            <person name="Albert R."/>
            <person name="Binder M."/>
            <person name="Bloem J."/>
            <person name="Labutti K."/>
            <person name="Salamov A."/>
            <person name="Andreopoulos B."/>
            <person name="Baker S."/>
            <person name="Barry K."/>
            <person name="Bills G."/>
            <person name="Bluhm B."/>
            <person name="Cannon C."/>
            <person name="Castanera R."/>
            <person name="Culley D."/>
            <person name="Daum C."/>
            <person name="Ezra D."/>
            <person name="Gonzalez J."/>
            <person name="Henrissat B."/>
            <person name="Kuo A."/>
            <person name="Liang C."/>
            <person name="Lipzen A."/>
            <person name="Lutzoni F."/>
            <person name="Magnuson J."/>
            <person name="Mondo S."/>
            <person name="Nolan M."/>
            <person name="Ohm R."/>
            <person name="Pangilinan J."/>
            <person name="Park H.-J."/>
            <person name="Ramirez L."/>
            <person name="Alfaro M."/>
            <person name="Sun H."/>
            <person name="Tritt A."/>
            <person name="Yoshinaga Y."/>
            <person name="Zwiers L.-H."/>
            <person name="Turgeon B."/>
            <person name="Goodwin S."/>
            <person name="Spatafora J."/>
            <person name="Crous P."/>
            <person name="Grigoriev I."/>
        </authorList>
    </citation>
    <scope>NUCLEOTIDE SEQUENCE</scope>
    <source>
        <strain evidence="2">CBS 116435</strain>
    </source>
</reference>
<dbReference type="GO" id="GO:0003723">
    <property type="term" value="F:RNA binding"/>
    <property type="evidence" value="ECO:0007669"/>
    <property type="project" value="InterPro"/>
</dbReference>
<feature type="domain" description="B3/B4 tRNA-binding" evidence="1">
    <location>
        <begin position="65"/>
        <end position="223"/>
    </location>
</feature>
<dbReference type="AlphaFoldDB" id="A0A9P4UME3"/>
<keyword evidence="3" id="KW-1185">Reference proteome</keyword>
<dbReference type="InterPro" id="IPR020825">
    <property type="entry name" value="Phe-tRNA_synthase-like_B3/B4"/>
</dbReference>
<proteinExistence type="predicted"/>
<dbReference type="PANTHER" id="PTHR39209:SF2">
    <property type="entry name" value="CYTOPLASMIC PROTEIN"/>
    <property type="match status" value="1"/>
</dbReference>
<accession>A0A9P4UME3</accession>
<dbReference type="Pfam" id="PF03483">
    <property type="entry name" value="B3_4"/>
    <property type="match status" value="1"/>
</dbReference>
<dbReference type="Proteomes" id="UP000799441">
    <property type="component" value="Unassembled WGS sequence"/>
</dbReference>
<evidence type="ECO:0000313" key="2">
    <source>
        <dbReference type="EMBL" id="KAF2719504.1"/>
    </source>
</evidence>
<dbReference type="OrthoDB" id="5587917at2759"/>
<dbReference type="EMBL" id="MU003810">
    <property type="protein sequence ID" value="KAF2719504.1"/>
    <property type="molecule type" value="Genomic_DNA"/>
</dbReference>
<dbReference type="PANTHER" id="PTHR39209">
    <property type="match status" value="1"/>
</dbReference>
<name>A0A9P4UME3_9PEZI</name>
<evidence type="ECO:0000313" key="3">
    <source>
        <dbReference type="Proteomes" id="UP000799441"/>
    </source>
</evidence>
<protein>
    <submittedName>
        <fullName evidence="2">B3/B4 tRNA-binding domain-containing protein</fullName>
    </submittedName>
</protein>
<sequence>MSQFMLAEDVAHALPHMRVVVVMVSRINNASANPGVQSFSDGVIQTFLQENGDLPNVQSHPRIAHYRTTLKALNIAPKKFPQSNESLYKRILKLKGPLRPINPIVDFYNAISIQYGVTAGAFDIQDLDNEPVELRFSREDDTFLALDADESAKAVFIPPKELSYCVGNTVLTRQLAWRQSLKGLIKDETTDVMLMSEILDENGSKLAEAVRKDMVDGLKQHFGVDAESVILGFGVGKLVL</sequence>
<gene>
    <name evidence="2" type="ORF">K431DRAFT_347872</name>
</gene>
<evidence type="ECO:0000259" key="1">
    <source>
        <dbReference type="SMART" id="SM00873"/>
    </source>
</evidence>
<comment type="caution">
    <text evidence="2">The sequence shown here is derived from an EMBL/GenBank/DDBJ whole genome shotgun (WGS) entry which is preliminary data.</text>
</comment>
<dbReference type="GO" id="GO:0004826">
    <property type="term" value="F:phenylalanine-tRNA ligase activity"/>
    <property type="evidence" value="ECO:0007669"/>
    <property type="project" value="InterPro"/>
</dbReference>
<dbReference type="SUPFAM" id="SSF56037">
    <property type="entry name" value="PheT/TilS domain"/>
    <property type="match status" value="1"/>
</dbReference>